<evidence type="ECO:0000256" key="1">
    <source>
        <dbReference type="ARBA" id="ARBA00008482"/>
    </source>
</evidence>
<name>A0ABR3AQA5_PHYBL</name>
<dbReference type="InterPro" id="IPR000717">
    <property type="entry name" value="PCI_dom"/>
</dbReference>
<reference evidence="6 7" key="1">
    <citation type="submission" date="2024-04" db="EMBL/GenBank/DDBJ databases">
        <title>Symmetric and asymmetric DNA N6-adenine methylation regulates different biological responses in Mucorales.</title>
        <authorList>
            <consortium name="Lawrence Berkeley National Laboratory"/>
            <person name="Lax C."/>
            <person name="Mondo S.J."/>
            <person name="Osorio-Concepcion M."/>
            <person name="Muszewska A."/>
            <person name="Corrochano-Luque M."/>
            <person name="Gutierrez G."/>
            <person name="Riley R."/>
            <person name="Lipzen A."/>
            <person name="Guo J."/>
            <person name="Hundley H."/>
            <person name="Amirebrahimi M."/>
            <person name="Ng V."/>
            <person name="Lorenzo-Gutierrez D."/>
            <person name="Binder U."/>
            <person name="Yang J."/>
            <person name="Song Y."/>
            <person name="Canovas D."/>
            <person name="Navarro E."/>
            <person name="Freitag M."/>
            <person name="Gabaldon T."/>
            <person name="Grigoriev I.V."/>
            <person name="Corrochano L.M."/>
            <person name="Nicolas F.E."/>
            <person name="Garre V."/>
        </authorList>
    </citation>
    <scope>NUCLEOTIDE SEQUENCE [LARGE SCALE GENOMIC DNA]</scope>
    <source>
        <strain evidence="6 7">L51</strain>
    </source>
</reference>
<dbReference type="EMBL" id="JBCLYO010000025">
    <property type="protein sequence ID" value="KAL0078377.1"/>
    <property type="molecule type" value="Genomic_DNA"/>
</dbReference>
<dbReference type="InterPro" id="IPR045237">
    <property type="entry name" value="COPS7/eIF3m"/>
</dbReference>
<evidence type="ECO:0000313" key="6">
    <source>
        <dbReference type="EMBL" id="KAL0078377.1"/>
    </source>
</evidence>
<protein>
    <recommendedName>
        <fullName evidence="5">PCI domain-containing protein</fullName>
    </recommendedName>
</protein>
<dbReference type="Pfam" id="PF22061">
    <property type="entry name" value="CSN7_HB_subdom"/>
    <property type="match status" value="1"/>
</dbReference>
<feature type="coiled-coil region" evidence="3">
    <location>
        <begin position="193"/>
        <end position="227"/>
    </location>
</feature>
<dbReference type="Pfam" id="PF01399">
    <property type="entry name" value="PCI"/>
    <property type="match status" value="1"/>
</dbReference>
<organism evidence="6 7">
    <name type="scientific">Phycomyces blakesleeanus</name>
    <dbReference type="NCBI Taxonomy" id="4837"/>
    <lineage>
        <taxon>Eukaryota</taxon>
        <taxon>Fungi</taxon>
        <taxon>Fungi incertae sedis</taxon>
        <taxon>Mucoromycota</taxon>
        <taxon>Mucoromycotina</taxon>
        <taxon>Mucoromycetes</taxon>
        <taxon>Mucorales</taxon>
        <taxon>Phycomycetaceae</taxon>
        <taxon>Phycomyces</taxon>
    </lineage>
</organism>
<evidence type="ECO:0000256" key="2">
    <source>
        <dbReference type="ARBA" id="ARBA00022790"/>
    </source>
</evidence>
<dbReference type="PANTHER" id="PTHR15350">
    <property type="entry name" value="COP9 SIGNALOSOME COMPLEX SUBUNIT 7/DENDRITIC CELL PROTEIN GA17"/>
    <property type="match status" value="1"/>
</dbReference>
<proteinExistence type="inferred from homology"/>
<feature type="compositionally biased region" description="Basic and acidic residues" evidence="4">
    <location>
        <begin position="261"/>
        <end position="280"/>
    </location>
</feature>
<comment type="caution">
    <text evidence="6">The sequence shown here is derived from an EMBL/GenBank/DDBJ whole genome shotgun (WGS) entry which is preliminary data.</text>
</comment>
<feature type="compositionally biased region" description="Basic and acidic residues" evidence="4">
    <location>
        <begin position="228"/>
        <end position="248"/>
    </location>
</feature>
<dbReference type="PROSITE" id="PS50250">
    <property type="entry name" value="PCI"/>
    <property type="match status" value="1"/>
</dbReference>
<keyword evidence="7" id="KW-1185">Reference proteome</keyword>
<keyword evidence="2" id="KW-0736">Signalosome</keyword>
<feature type="domain" description="PCI" evidence="5">
    <location>
        <begin position="1"/>
        <end position="160"/>
    </location>
</feature>
<evidence type="ECO:0000256" key="3">
    <source>
        <dbReference type="SAM" id="Coils"/>
    </source>
</evidence>
<evidence type="ECO:0000256" key="4">
    <source>
        <dbReference type="SAM" id="MobiDB-lite"/>
    </source>
</evidence>
<dbReference type="PANTHER" id="PTHR15350:SF5">
    <property type="entry name" value="COP9 SIGNALOSOME COMPLEX SUBUNIT 7"/>
    <property type="match status" value="1"/>
</dbReference>
<keyword evidence="3" id="KW-0175">Coiled coil</keyword>
<feature type="region of interest" description="Disordered" evidence="4">
    <location>
        <begin position="228"/>
        <end position="280"/>
    </location>
</feature>
<accession>A0ABR3AQA5</accession>
<dbReference type="Proteomes" id="UP001448207">
    <property type="component" value="Unassembled WGS sequence"/>
</dbReference>
<evidence type="ECO:0000259" key="5">
    <source>
        <dbReference type="PROSITE" id="PS50250"/>
    </source>
</evidence>
<comment type="similarity">
    <text evidence="1">Belongs to the CSN7/EIF3M family. CSN7 subfamily.</text>
</comment>
<gene>
    <name evidence="6" type="ORF">J3Q64DRAFT_1766044</name>
</gene>
<evidence type="ECO:0000313" key="7">
    <source>
        <dbReference type="Proteomes" id="UP001448207"/>
    </source>
</evidence>
<sequence length="280" mass="32103">MSDSSLSFNQRIQPFVLLAKSVKGVATGQLIMDCLAAPGVYVFEELYQSPNVIKAASLPEVAPYHSLLRLFLYGTYRDYVDNKANLPELSPAQLIKLKHLSIVSLSEKNKTLPYELLKLYLDIPTVRALEDLIIDAFYQNILQGKLDQRQQQLQVERAMGRDQEESQIEETMAILEAWSTRTGNLLTEIDRTVQKVQDEMVKDQHEREQYDKQIAAVQRLVRNQKNLTIDDKDKEKTGAVGNGRRDTGSEYDDYNYGGQDFSDRVGGRAKKRSEEHQYYF</sequence>
<dbReference type="SMART" id="SM00088">
    <property type="entry name" value="PINT"/>
    <property type="match status" value="1"/>
</dbReference>